<feature type="domain" description="Pyrroline-5-carboxylate reductase catalytic N-terminal" evidence="2">
    <location>
        <begin position="25"/>
        <end position="113"/>
    </location>
</feature>
<dbReference type="GO" id="GO:0016491">
    <property type="term" value="F:oxidoreductase activity"/>
    <property type="evidence" value="ECO:0007669"/>
    <property type="project" value="UniProtKB-KW"/>
</dbReference>
<dbReference type="EMBL" id="CP134879">
    <property type="protein sequence ID" value="WNM25415.1"/>
    <property type="molecule type" value="Genomic_DNA"/>
</dbReference>
<keyword evidence="1" id="KW-0560">Oxidoreductase</keyword>
<evidence type="ECO:0000256" key="1">
    <source>
        <dbReference type="ARBA" id="ARBA00023002"/>
    </source>
</evidence>
<reference evidence="3 4" key="1">
    <citation type="submission" date="2023-09" db="EMBL/GenBank/DDBJ databases">
        <title>Demequina sp. a novel bacteria isolated from Capsicum annuum.</title>
        <authorList>
            <person name="Humaira Z."/>
            <person name="Lee J."/>
            <person name="Cho D."/>
        </authorList>
    </citation>
    <scope>NUCLEOTIDE SEQUENCE [LARGE SCALE GENOMIC DNA]</scope>
    <source>
        <strain evidence="3 4">OYTSA14</strain>
    </source>
</reference>
<name>A0AA96FBT8_9MICO</name>
<dbReference type="Gene3D" id="3.40.50.720">
    <property type="entry name" value="NAD(P)-binding Rossmann-like Domain"/>
    <property type="match status" value="1"/>
</dbReference>
<evidence type="ECO:0000313" key="4">
    <source>
        <dbReference type="Proteomes" id="UP001304125"/>
    </source>
</evidence>
<dbReference type="InterPro" id="IPR036291">
    <property type="entry name" value="NAD(P)-bd_dom_sf"/>
</dbReference>
<dbReference type="InterPro" id="IPR028939">
    <property type="entry name" value="P5C_Rdtase_cat_N"/>
</dbReference>
<dbReference type="InterPro" id="IPR051267">
    <property type="entry name" value="STEAP_metalloreductase"/>
</dbReference>
<dbReference type="Pfam" id="PF03807">
    <property type="entry name" value="F420_oxidored"/>
    <property type="match status" value="1"/>
</dbReference>
<gene>
    <name evidence="3" type="ORF">RN606_04520</name>
</gene>
<evidence type="ECO:0000313" key="3">
    <source>
        <dbReference type="EMBL" id="WNM25415.1"/>
    </source>
</evidence>
<sequence length="248" mass="25505">MTGNDGRGVVPSAGGGVAQGRGITTVGIVGTGRVGCALARLALDAGLAVVGSGSGPLDRAQAQLDARAPGAVAGTLAEVAAADVVILAIPLGRFRELDPEAFRRSLVVDAMNYWWELDGARPDLDDPTTSTSETVQTHLAGARVVKALNHMSLYELENLAFPPGHPERRGAAIAGDVAEDVQAVATLVDALGFDPVVAGSLADGVRFEPGTEVFGADDDAGEVRAMLDRFWQSQRGRVVGRARGVGEG</sequence>
<evidence type="ECO:0000259" key="2">
    <source>
        <dbReference type="Pfam" id="PF03807"/>
    </source>
</evidence>
<organism evidence="3 4">
    <name type="scientific">Demequina capsici</name>
    <dbReference type="NCBI Taxonomy" id="3075620"/>
    <lineage>
        <taxon>Bacteria</taxon>
        <taxon>Bacillati</taxon>
        <taxon>Actinomycetota</taxon>
        <taxon>Actinomycetes</taxon>
        <taxon>Micrococcales</taxon>
        <taxon>Demequinaceae</taxon>
        <taxon>Demequina</taxon>
    </lineage>
</organism>
<dbReference type="SUPFAM" id="SSF51735">
    <property type="entry name" value="NAD(P)-binding Rossmann-fold domains"/>
    <property type="match status" value="1"/>
</dbReference>
<keyword evidence="4" id="KW-1185">Reference proteome</keyword>
<dbReference type="PANTHER" id="PTHR14239">
    <property type="entry name" value="DUDULIN-RELATED"/>
    <property type="match status" value="1"/>
</dbReference>
<accession>A0AA96FBT8</accession>
<protein>
    <submittedName>
        <fullName evidence="3">NAD(P)-binding domain-containing protein</fullName>
    </submittedName>
</protein>
<dbReference type="Proteomes" id="UP001304125">
    <property type="component" value="Chromosome"/>
</dbReference>
<dbReference type="RefSeq" id="WP_313500350.1">
    <property type="nucleotide sequence ID" value="NZ_CP134879.1"/>
</dbReference>
<proteinExistence type="predicted"/>
<dbReference type="AlphaFoldDB" id="A0AA96FBT8"/>